<proteinExistence type="predicted"/>
<dbReference type="HOGENOM" id="CLU_1117498_0_0_1"/>
<dbReference type="Proteomes" id="UP000011087">
    <property type="component" value="Unassembled WGS sequence"/>
</dbReference>
<organism evidence="2">
    <name type="scientific">Guillardia theta (strain CCMP2712)</name>
    <name type="common">Cryptophyte</name>
    <dbReference type="NCBI Taxonomy" id="905079"/>
    <lineage>
        <taxon>Eukaryota</taxon>
        <taxon>Cryptophyceae</taxon>
        <taxon>Pyrenomonadales</taxon>
        <taxon>Geminigeraceae</taxon>
        <taxon>Guillardia</taxon>
    </lineage>
</organism>
<reference evidence="3" key="3">
    <citation type="submission" date="2016-03" db="UniProtKB">
        <authorList>
            <consortium name="EnsemblProtists"/>
        </authorList>
    </citation>
    <scope>IDENTIFICATION</scope>
</reference>
<reference evidence="4" key="2">
    <citation type="submission" date="2012-11" db="EMBL/GenBank/DDBJ databases">
        <authorList>
            <person name="Kuo A."/>
            <person name="Curtis B.A."/>
            <person name="Tanifuji G."/>
            <person name="Burki F."/>
            <person name="Gruber A."/>
            <person name="Irimia M."/>
            <person name="Maruyama S."/>
            <person name="Arias M.C."/>
            <person name="Ball S.G."/>
            <person name="Gile G.H."/>
            <person name="Hirakawa Y."/>
            <person name="Hopkins J.F."/>
            <person name="Rensing S.A."/>
            <person name="Schmutz J."/>
            <person name="Symeonidi A."/>
            <person name="Elias M."/>
            <person name="Eveleigh R.J."/>
            <person name="Herman E.K."/>
            <person name="Klute M.J."/>
            <person name="Nakayama T."/>
            <person name="Obornik M."/>
            <person name="Reyes-Prieto A."/>
            <person name="Armbrust E.V."/>
            <person name="Aves S.J."/>
            <person name="Beiko R.G."/>
            <person name="Coutinho P."/>
            <person name="Dacks J.B."/>
            <person name="Durnford D.G."/>
            <person name="Fast N.M."/>
            <person name="Green B.R."/>
            <person name="Grisdale C."/>
            <person name="Hempe F."/>
            <person name="Henrissat B."/>
            <person name="Hoppner M.P."/>
            <person name="Ishida K.-I."/>
            <person name="Kim E."/>
            <person name="Koreny L."/>
            <person name="Kroth P.G."/>
            <person name="Liu Y."/>
            <person name="Malik S.-B."/>
            <person name="Maier U.G."/>
            <person name="McRose D."/>
            <person name="Mock T."/>
            <person name="Neilson J.A."/>
            <person name="Onodera N.T."/>
            <person name="Poole A.M."/>
            <person name="Pritham E.J."/>
            <person name="Richards T.A."/>
            <person name="Rocap G."/>
            <person name="Roy S.W."/>
            <person name="Sarai C."/>
            <person name="Schaack S."/>
            <person name="Shirato S."/>
            <person name="Slamovits C.H."/>
            <person name="Spencer D.F."/>
            <person name="Suzuki S."/>
            <person name="Worden A.Z."/>
            <person name="Zauner S."/>
            <person name="Barry K."/>
            <person name="Bell C."/>
            <person name="Bharti A.K."/>
            <person name="Crow J.A."/>
            <person name="Grimwood J."/>
            <person name="Kramer R."/>
            <person name="Lindquist E."/>
            <person name="Lucas S."/>
            <person name="Salamov A."/>
            <person name="McFadden G.I."/>
            <person name="Lane C.E."/>
            <person name="Keeling P.J."/>
            <person name="Gray M.W."/>
            <person name="Grigoriev I.V."/>
            <person name="Archibald J.M."/>
        </authorList>
    </citation>
    <scope>NUCLEOTIDE SEQUENCE</scope>
    <source>
        <strain evidence="4">CCMP2712</strain>
    </source>
</reference>
<dbReference type="EnsemblProtists" id="EKX44632">
    <property type="protein sequence ID" value="EKX44632"/>
    <property type="gene ID" value="GUITHDRAFT_139571"/>
</dbReference>
<keyword evidence="1" id="KW-0732">Signal</keyword>
<dbReference type="RefSeq" id="XP_005831612.1">
    <property type="nucleotide sequence ID" value="XM_005831555.1"/>
</dbReference>
<accession>L1J8F9</accession>
<protein>
    <submittedName>
        <fullName evidence="2 3">Uncharacterized protein</fullName>
    </submittedName>
</protein>
<reference evidence="2 4" key="1">
    <citation type="journal article" date="2012" name="Nature">
        <title>Algal genomes reveal evolutionary mosaicism and the fate of nucleomorphs.</title>
        <authorList>
            <consortium name="DOE Joint Genome Institute"/>
            <person name="Curtis B.A."/>
            <person name="Tanifuji G."/>
            <person name="Burki F."/>
            <person name="Gruber A."/>
            <person name="Irimia M."/>
            <person name="Maruyama S."/>
            <person name="Arias M.C."/>
            <person name="Ball S.G."/>
            <person name="Gile G.H."/>
            <person name="Hirakawa Y."/>
            <person name="Hopkins J.F."/>
            <person name="Kuo A."/>
            <person name="Rensing S.A."/>
            <person name="Schmutz J."/>
            <person name="Symeonidi A."/>
            <person name="Elias M."/>
            <person name="Eveleigh R.J."/>
            <person name="Herman E.K."/>
            <person name="Klute M.J."/>
            <person name="Nakayama T."/>
            <person name="Obornik M."/>
            <person name="Reyes-Prieto A."/>
            <person name="Armbrust E.V."/>
            <person name="Aves S.J."/>
            <person name="Beiko R.G."/>
            <person name="Coutinho P."/>
            <person name="Dacks J.B."/>
            <person name="Durnford D.G."/>
            <person name="Fast N.M."/>
            <person name="Green B.R."/>
            <person name="Grisdale C.J."/>
            <person name="Hempel F."/>
            <person name="Henrissat B."/>
            <person name="Hoppner M.P."/>
            <person name="Ishida K."/>
            <person name="Kim E."/>
            <person name="Koreny L."/>
            <person name="Kroth P.G."/>
            <person name="Liu Y."/>
            <person name="Malik S.B."/>
            <person name="Maier U.G."/>
            <person name="McRose D."/>
            <person name="Mock T."/>
            <person name="Neilson J.A."/>
            <person name="Onodera N.T."/>
            <person name="Poole A.M."/>
            <person name="Pritham E.J."/>
            <person name="Richards T.A."/>
            <person name="Rocap G."/>
            <person name="Roy S.W."/>
            <person name="Sarai C."/>
            <person name="Schaack S."/>
            <person name="Shirato S."/>
            <person name="Slamovits C.H."/>
            <person name="Spencer D.F."/>
            <person name="Suzuki S."/>
            <person name="Worden A.Z."/>
            <person name="Zauner S."/>
            <person name="Barry K."/>
            <person name="Bell C."/>
            <person name="Bharti A.K."/>
            <person name="Crow J.A."/>
            <person name="Grimwood J."/>
            <person name="Kramer R."/>
            <person name="Lindquist E."/>
            <person name="Lucas S."/>
            <person name="Salamov A."/>
            <person name="McFadden G.I."/>
            <person name="Lane C.E."/>
            <person name="Keeling P.J."/>
            <person name="Gray M.W."/>
            <person name="Grigoriev I.V."/>
            <person name="Archibald J.M."/>
        </authorList>
    </citation>
    <scope>NUCLEOTIDE SEQUENCE</scope>
    <source>
        <strain evidence="2 4">CCMP2712</strain>
    </source>
</reference>
<name>L1J8F9_GUITC</name>
<sequence length="249" mass="26071">MALNLKLYLVVLCAAFFPQGSAQNASAGLKCRGQALDNGKLPAMIQKGSWKDKSTELACASPTDFCVQYTATIGGKSYTTGGCLLELIGAVNISVTCPYVGALFRKKIPFMGQGAARRQLDVEVPFEDRRAGTTFQCAKGTTLQDCTVTPLACLQVFNGSTATPAGCYDGTLNLTCNGLKTQVTSGNYSGMTVSCCNTSLCTGTGTSSSSTSSTNTSASSTTSVKDVYICKNPVKTIAVGGAIDWFRRE</sequence>
<dbReference type="AlphaFoldDB" id="L1J8F9"/>
<feature type="signal peptide" evidence="1">
    <location>
        <begin position="1"/>
        <end position="22"/>
    </location>
</feature>
<evidence type="ECO:0000313" key="3">
    <source>
        <dbReference type="EnsemblProtists" id="EKX44632"/>
    </source>
</evidence>
<gene>
    <name evidence="2" type="ORF">GUITHDRAFT_139571</name>
</gene>
<feature type="chain" id="PRO_5008771097" evidence="1">
    <location>
        <begin position="23"/>
        <end position="249"/>
    </location>
</feature>
<dbReference type="PaxDb" id="55529-EKX44632"/>
<keyword evidence="4" id="KW-1185">Reference proteome</keyword>
<dbReference type="GeneID" id="17301309"/>
<evidence type="ECO:0000313" key="4">
    <source>
        <dbReference type="Proteomes" id="UP000011087"/>
    </source>
</evidence>
<dbReference type="KEGG" id="gtt:GUITHDRAFT_139571"/>
<dbReference type="EMBL" id="JH993003">
    <property type="protein sequence ID" value="EKX44632.1"/>
    <property type="molecule type" value="Genomic_DNA"/>
</dbReference>
<evidence type="ECO:0000313" key="2">
    <source>
        <dbReference type="EMBL" id="EKX44632.1"/>
    </source>
</evidence>
<evidence type="ECO:0000256" key="1">
    <source>
        <dbReference type="SAM" id="SignalP"/>
    </source>
</evidence>